<comment type="caution">
    <text evidence="1">The sequence shown here is derived from an EMBL/GenBank/DDBJ whole genome shotgun (WGS) entry which is preliminary data.</text>
</comment>
<evidence type="ECO:0000313" key="1">
    <source>
        <dbReference type="EMBL" id="KAA8716767.1"/>
    </source>
</evidence>
<dbReference type="InterPro" id="IPR047727">
    <property type="entry name" value="Sce7725-like"/>
</dbReference>
<evidence type="ECO:0000313" key="2">
    <source>
        <dbReference type="Proteomes" id="UP000322181"/>
    </source>
</evidence>
<proteinExistence type="predicted"/>
<reference evidence="1 2" key="1">
    <citation type="submission" date="2019-09" db="EMBL/GenBank/DDBJ databases">
        <title>Draft genome sequence of various Type strains from the CCUG.</title>
        <authorList>
            <person name="Pineiro-Iglesias B."/>
            <person name="Tunovic T."/>
            <person name="Unosson C."/>
            <person name="Inganas E."/>
            <person name="Ohlen M."/>
            <person name="Cardew S."/>
            <person name="Jensie-Markopoulos S."/>
            <person name="Salva-Serra F."/>
            <person name="Jaen-Luchoro D."/>
            <person name="Karlsson R."/>
            <person name="Svensson-Stadler L."/>
            <person name="Chun J."/>
            <person name="Moore E."/>
        </authorList>
    </citation>
    <scope>NUCLEOTIDE SEQUENCE [LARGE SCALE GENOMIC DNA]</scope>
    <source>
        <strain evidence="1 2">CCUG 53682T</strain>
    </source>
</reference>
<dbReference type="EMBL" id="VXKB01000001">
    <property type="protein sequence ID" value="KAA8716767.1"/>
    <property type="molecule type" value="Genomic_DNA"/>
</dbReference>
<protein>
    <submittedName>
        <fullName evidence="1">Sce7725 family protein</fullName>
    </submittedName>
</protein>
<dbReference type="AlphaFoldDB" id="A0A5M9R926"/>
<dbReference type="RefSeq" id="WP_067363601.1">
    <property type="nucleotide sequence ID" value="NZ_BAAAFS010000001.1"/>
</dbReference>
<dbReference type="OrthoDB" id="8910160at2"/>
<gene>
    <name evidence="1" type="ORF">F4V73_02505</name>
</gene>
<name>A0A5M9R926_9GAMM</name>
<accession>A0A5M9R926</accession>
<dbReference type="Proteomes" id="UP000322181">
    <property type="component" value="Unassembled WGS sequence"/>
</dbReference>
<dbReference type="NCBIfam" id="NF033831">
    <property type="entry name" value="sce7725_fam"/>
    <property type="match status" value="1"/>
</dbReference>
<sequence>MYSPYLFARSSELLSLRDLASNNINLTGLLPILEPVNFNTSDLLRCLNIWNSDIIVIMNPYQKDFSSHNNVNLLNQSLQPILASKTNIIVGVLIQPGINYQALIQYITSHGNRRVALLYDNSTLSDAEMIQLSGLPMVHYHIPLNNSVRVSQVALLPPHKLIDVSDNFRKLARNADYSGPEPFTDKHLYVGQHFIGFGDYTITGKVFETGGGQPSAIAAHLIYKELATQLIWVRHFVSSNTQRGGADMSTMFLDVSDQITNVTQASVNQYSVNIGLNHYYDCSARRHFPGLPKNKQFQMTHHICLMLDVINGRI</sequence>
<organism evidence="1 2">
    <name type="scientific">Morganella psychrotolerans</name>
    <dbReference type="NCBI Taxonomy" id="368603"/>
    <lineage>
        <taxon>Bacteria</taxon>
        <taxon>Pseudomonadati</taxon>
        <taxon>Pseudomonadota</taxon>
        <taxon>Gammaproteobacteria</taxon>
        <taxon>Enterobacterales</taxon>
        <taxon>Morganellaceae</taxon>
        <taxon>Morganella</taxon>
    </lineage>
</organism>